<feature type="domain" description="Reverse transcriptase Ty1/copia-type" evidence="2">
    <location>
        <begin position="766"/>
        <end position="812"/>
    </location>
</feature>
<feature type="non-terminal residue" evidence="5">
    <location>
        <position position="1"/>
    </location>
</feature>
<evidence type="ECO:0000259" key="4">
    <source>
        <dbReference type="Pfam" id="PF25597"/>
    </source>
</evidence>
<dbReference type="Pfam" id="PF25597">
    <property type="entry name" value="SH3_retrovirus"/>
    <property type="match status" value="1"/>
</dbReference>
<dbReference type="InterPro" id="IPR011990">
    <property type="entry name" value="TPR-like_helical_dom_sf"/>
</dbReference>
<dbReference type="GO" id="GO:0003723">
    <property type="term" value="F:RNA binding"/>
    <property type="evidence" value="ECO:0007669"/>
    <property type="project" value="InterPro"/>
</dbReference>
<dbReference type="InterPro" id="IPR057670">
    <property type="entry name" value="SH3_retrovirus"/>
</dbReference>
<dbReference type="Pfam" id="PF07727">
    <property type="entry name" value="RVT_2"/>
    <property type="match status" value="1"/>
</dbReference>
<dbReference type="InterPro" id="IPR054722">
    <property type="entry name" value="PolX-like_BBD"/>
</dbReference>
<protein>
    <submittedName>
        <fullName evidence="5">Ribonuclease H-like domain-containing protein</fullName>
    </submittedName>
</protein>
<evidence type="ECO:0000259" key="3">
    <source>
        <dbReference type="Pfam" id="PF22936"/>
    </source>
</evidence>
<organism evidence="5">
    <name type="scientific">Tanacetum cinerariifolium</name>
    <name type="common">Dalmatian daisy</name>
    <name type="synonym">Chrysanthemum cinerariifolium</name>
    <dbReference type="NCBI Taxonomy" id="118510"/>
    <lineage>
        <taxon>Eukaryota</taxon>
        <taxon>Viridiplantae</taxon>
        <taxon>Streptophyta</taxon>
        <taxon>Embryophyta</taxon>
        <taxon>Tracheophyta</taxon>
        <taxon>Spermatophyta</taxon>
        <taxon>Magnoliopsida</taxon>
        <taxon>eudicotyledons</taxon>
        <taxon>Gunneridae</taxon>
        <taxon>Pentapetalae</taxon>
        <taxon>asterids</taxon>
        <taxon>campanulids</taxon>
        <taxon>Asterales</taxon>
        <taxon>Asteraceae</taxon>
        <taxon>Asteroideae</taxon>
        <taxon>Anthemideae</taxon>
        <taxon>Anthemidinae</taxon>
        <taxon>Tanacetum</taxon>
    </lineage>
</organism>
<comment type="caution">
    <text evidence="5">The sequence shown here is derived from an EMBL/GenBank/DDBJ whole genome shotgun (WGS) entry which is preliminary data.</text>
</comment>
<proteinExistence type="predicted"/>
<dbReference type="EMBL" id="BKCJ010007454">
    <property type="protein sequence ID" value="GEU77347.1"/>
    <property type="molecule type" value="Genomic_DNA"/>
</dbReference>
<dbReference type="Pfam" id="PF22936">
    <property type="entry name" value="Pol_BBD"/>
    <property type="match status" value="1"/>
</dbReference>
<gene>
    <name evidence="5" type="ORF">Tci_049325</name>
</gene>
<dbReference type="GO" id="GO:0009451">
    <property type="term" value="P:RNA modification"/>
    <property type="evidence" value="ECO:0007669"/>
    <property type="project" value="InterPro"/>
</dbReference>
<evidence type="ECO:0000259" key="2">
    <source>
        <dbReference type="Pfam" id="PF07727"/>
    </source>
</evidence>
<feature type="compositionally biased region" description="Low complexity" evidence="1">
    <location>
        <begin position="617"/>
        <end position="628"/>
    </location>
</feature>
<sequence length="1039" mass="117733">HEDLEQIHPDDMEEIDLRWQMAMLTMRARRFLKKTRRKLTVNGNFMPPTPNLSFTGLDEFVNKPVVENCKAKSSEEEPKVVRKNNDAPIIKERVSDNEEEDVSQPKIMKKTDKPSIVKKEFVKSKQQETTTRKTVKQVEHHRMVKPVWNNAQRVNHQNCAKKTHPCAKKNMFPRAVLMKSGLVSVNSARQVNAAHSKTIVNAARSMSYLSKTAHSTVKRLIHKNTSFKNSNINQRVNIVRGTNINTARPKAVINVVKGNNSNVVKASACWVWKPKTKVIDHVSKHNSASITLKKFDYINAQGRSMHMTGNMSYLKDYEEIDGGYVAFGGNPKGGKITRKCTNKTGNLDFKNVYFVRELKFNLFSVSKIWDKNNNVLFNDTECIVLSPNFKLIDESQVLLRVPRKNNMYSVDLKNIVPKGGLTCLFEKATSDESKLWHRRLEAVNIACYVQNRVLVVKPHNKTPYELFHGRTPTLSFIRPFRCLVTILNTKDHLSKFDGKADEGFFVGYSLNSKAFRVFNSRTRIVKENLHIRFSKSTQSNDFAGTKASDNVCEARNKTEPVKDYILLPLWTVDLPFFQDPKSSHDDGPKPLSDDGKKVDKDPRKESECKDQEKEDNVNSTNNVNTVSSTVNATGTNEVNVVGGKTSIELPFDPNMPALEDVSIFNFSNEDEDDGAMADMNSLDTTIQLHKQERCQRIWRNMGLLVLFNKEQTIKTFKTACLLVFYHMKNQNGNSCIKRSELDRGYAGRASTIQVTRSLDFIGFTKWKKGKIEEEVYVCQPPGFEDPDFSDRVYKVEKALYGLHQAPRAWNHTPLNDVALLGALNACSHGEMIDKGRQYFNKMTADSEYGIKPTIKHYGCMVDMSSRAGLVTEAYDLVQNMPMKFHKRGAPPGVRQAETRPSISYSTKSLQCAHRFCGGGYLKQMLMMGLEPGSIDSSTRAPPIGLMLSGMPMKCIAIVLRTLLVGCRVHGNIIELAENVRRDLLEVDPGNIIELAENVRRNLLEVDPDHSSDFVLSATNIYASLEDWNQVLRVKKINDD</sequence>
<feature type="compositionally biased region" description="Basic and acidic residues" evidence="1">
    <location>
        <begin position="581"/>
        <end position="616"/>
    </location>
</feature>
<dbReference type="InterPro" id="IPR046960">
    <property type="entry name" value="PPR_At4g14850-like_plant"/>
</dbReference>
<feature type="domain" description="Retrovirus-related Pol polyprotein from transposon TNT 1-94-like beta-barrel" evidence="3">
    <location>
        <begin position="302"/>
        <end position="371"/>
    </location>
</feature>
<name>A0A6L2MVU6_TANCI</name>
<dbReference type="PANTHER" id="PTHR47926">
    <property type="entry name" value="PENTATRICOPEPTIDE REPEAT-CONTAINING PROTEIN"/>
    <property type="match status" value="1"/>
</dbReference>
<evidence type="ECO:0000313" key="5">
    <source>
        <dbReference type="EMBL" id="GEU77347.1"/>
    </source>
</evidence>
<dbReference type="InterPro" id="IPR013103">
    <property type="entry name" value="RVT_2"/>
</dbReference>
<dbReference type="AlphaFoldDB" id="A0A6L2MVU6"/>
<reference evidence="5" key="1">
    <citation type="journal article" date="2019" name="Sci. Rep.">
        <title>Draft genome of Tanacetum cinerariifolium, the natural source of mosquito coil.</title>
        <authorList>
            <person name="Yamashiro T."/>
            <person name="Shiraishi A."/>
            <person name="Satake H."/>
            <person name="Nakayama K."/>
        </authorList>
    </citation>
    <scope>NUCLEOTIDE SEQUENCE</scope>
</reference>
<dbReference type="PANTHER" id="PTHR47926:SF391">
    <property type="entry name" value="TETRATRICOPEPTIDE-LIKE HELICAL DOMAIN SUPERFAMILY"/>
    <property type="match status" value="1"/>
</dbReference>
<feature type="region of interest" description="Disordered" evidence="1">
    <location>
        <begin position="581"/>
        <end position="628"/>
    </location>
</feature>
<evidence type="ECO:0000256" key="1">
    <source>
        <dbReference type="SAM" id="MobiDB-lite"/>
    </source>
</evidence>
<accession>A0A6L2MVU6</accession>
<dbReference type="Gene3D" id="1.25.40.10">
    <property type="entry name" value="Tetratricopeptide repeat domain"/>
    <property type="match status" value="1"/>
</dbReference>
<feature type="domain" description="Retroviral polymerase SH3-like" evidence="4">
    <location>
        <begin position="482"/>
        <end position="538"/>
    </location>
</feature>